<dbReference type="AlphaFoldDB" id="A0A165B2N0"/>
<keyword evidence="2" id="KW-1185">Reference proteome</keyword>
<dbReference type="Proteomes" id="UP000077266">
    <property type="component" value="Unassembled WGS sequence"/>
</dbReference>
<name>A0A165B2N0_EXIGL</name>
<organism evidence="1 2">
    <name type="scientific">Exidia glandulosa HHB12029</name>
    <dbReference type="NCBI Taxonomy" id="1314781"/>
    <lineage>
        <taxon>Eukaryota</taxon>
        <taxon>Fungi</taxon>
        <taxon>Dikarya</taxon>
        <taxon>Basidiomycota</taxon>
        <taxon>Agaricomycotina</taxon>
        <taxon>Agaricomycetes</taxon>
        <taxon>Auriculariales</taxon>
        <taxon>Exidiaceae</taxon>
        <taxon>Exidia</taxon>
    </lineage>
</organism>
<evidence type="ECO:0000313" key="2">
    <source>
        <dbReference type="Proteomes" id="UP000077266"/>
    </source>
</evidence>
<evidence type="ECO:0000313" key="1">
    <source>
        <dbReference type="EMBL" id="KZV79707.1"/>
    </source>
</evidence>
<gene>
    <name evidence="1" type="ORF">EXIGLDRAFT_781941</name>
</gene>
<dbReference type="InParanoid" id="A0A165B2N0"/>
<accession>A0A165B2N0</accession>
<reference evidence="1 2" key="1">
    <citation type="journal article" date="2016" name="Mol. Biol. Evol.">
        <title>Comparative Genomics of Early-Diverging Mushroom-Forming Fungi Provides Insights into the Origins of Lignocellulose Decay Capabilities.</title>
        <authorList>
            <person name="Nagy L.G."/>
            <person name="Riley R."/>
            <person name="Tritt A."/>
            <person name="Adam C."/>
            <person name="Daum C."/>
            <person name="Floudas D."/>
            <person name="Sun H."/>
            <person name="Yadav J.S."/>
            <person name="Pangilinan J."/>
            <person name="Larsson K.H."/>
            <person name="Matsuura K."/>
            <person name="Barry K."/>
            <person name="Labutti K."/>
            <person name="Kuo R."/>
            <person name="Ohm R.A."/>
            <person name="Bhattacharya S.S."/>
            <person name="Shirouzu T."/>
            <person name="Yoshinaga Y."/>
            <person name="Martin F.M."/>
            <person name="Grigoriev I.V."/>
            <person name="Hibbett D.S."/>
        </authorList>
    </citation>
    <scope>NUCLEOTIDE SEQUENCE [LARGE SCALE GENOMIC DNA]</scope>
    <source>
        <strain evidence="1 2">HHB12029</strain>
    </source>
</reference>
<sequence>MPSALEALDAVKQYWSSISSLVEDTFVTAAPTMQATEPISADSVDAMTESYYRHDVIPAIRSLLENDPNKLVAVAAPLIQVFAAVYRCDKWRHDRTVPFSEEDSGVLVCAHIRIIADNMMALHRAMMDAGLLGGLPDPVVSPVQGSCPKPTSHLEQSQHVLWIEDLPQTAADVFTDRVACERCVAAGNVCVWENPGFVCAACAVRKAPTCSVVINGKAENTTAWCAARAKSDPKFREKKAKGGHTQPTLGSMKAELRAAVDGVNAALSLASDGQSAWSEAHAHHMAGLGLLAAGFDTLAHVMDPDYDRATLVAEVQTFEVARAEHWPE</sequence>
<dbReference type="EMBL" id="KV426574">
    <property type="protein sequence ID" value="KZV79707.1"/>
    <property type="molecule type" value="Genomic_DNA"/>
</dbReference>
<proteinExistence type="predicted"/>
<protein>
    <submittedName>
        <fullName evidence="1">Uncharacterized protein</fullName>
    </submittedName>
</protein>